<reference evidence="2" key="2">
    <citation type="submission" date="2017-02" db="UniProtKB">
        <authorList>
            <consortium name="WormBaseParasite"/>
        </authorList>
    </citation>
    <scope>IDENTIFICATION</scope>
</reference>
<dbReference type="InterPro" id="IPR051696">
    <property type="entry name" value="DENN_Domain_GEFs"/>
</dbReference>
<dbReference type="PANTHER" id="PTHR12296:SF30">
    <property type="entry name" value="DENN DOMAIN-CONTAINING PROTEIN CRAG"/>
    <property type="match status" value="1"/>
</dbReference>
<organism evidence="1 2">
    <name type="scientific">Angiostrongylus cantonensis</name>
    <name type="common">Rat lungworm</name>
    <dbReference type="NCBI Taxonomy" id="6313"/>
    <lineage>
        <taxon>Eukaryota</taxon>
        <taxon>Metazoa</taxon>
        <taxon>Ecdysozoa</taxon>
        <taxon>Nematoda</taxon>
        <taxon>Chromadorea</taxon>
        <taxon>Rhabditida</taxon>
        <taxon>Rhabditina</taxon>
        <taxon>Rhabditomorpha</taxon>
        <taxon>Strongyloidea</taxon>
        <taxon>Metastrongylidae</taxon>
        <taxon>Angiostrongylus</taxon>
    </lineage>
</organism>
<dbReference type="GO" id="GO:0031410">
    <property type="term" value="C:cytoplasmic vesicle"/>
    <property type="evidence" value="ECO:0007669"/>
    <property type="project" value="TreeGrafter"/>
</dbReference>
<evidence type="ECO:0000313" key="1">
    <source>
        <dbReference type="Proteomes" id="UP000035642"/>
    </source>
</evidence>
<accession>A0A0K0DIL6</accession>
<dbReference type="PANTHER" id="PTHR12296">
    <property type="entry name" value="DENN DOMAIN-CONTAINING PROTEIN 4"/>
    <property type="match status" value="1"/>
</dbReference>
<protein>
    <submittedName>
        <fullName evidence="2">RES domain-containing protein</fullName>
    </submittedName>
</protein>
<reference evidence="1" key="1">
    <citation type="submission" date="2012-09" db="EMBL/GenBank/DDBJ databases">
        <authorList>
            <person name="Martin A.A."/>
        </authorList>
    </citation>
    <scope>NUCLEOTIDE SEQUENCE</scope>
</reference>
<name>A0A0K0DIL6_ANGCA</name>
<evidence type="ECO:0000313" key="2">
    <source>
        <dbReference type="WBParaSite" id="ACAC_0001115301-mRNA-1"/>
    </source>
</evidence>
<dbReference type="GO" id="GO:0005085">
    <property type="term" value="F:guanyl-nucleotide exchange factor activity"/>
    <property type="evidence" value="ECO:0007669"/>
    <property type="project" value="UniProtKB-ARBA"/>
</dbReference>
<keyword evidence="1" id="KW-1185">Reference proteome</keyword>
<dbReference type="STRING" id="6313.A0A0K0DIL6"/>
<sequence>MASTDYLKVFLQIRRNEMRQMETGGRKAQSTGHGIMDVTISSCTPCPYCRTMIYDEEIMSGWKVVITVDDQSLITNCPHCYVPDEETNLGAERKGVFAPRLTVHMEWKEKPVMSWYRPNIFDVDPEISSDVPTEATQDLCLSFVSPLVLRREVETLLAADMYALKFTSSEKVSRYLPVWRAVTQSVQENKLFTAIQALINDSRRVTDSGQITLGQHFPVFRDIQFASLDAFGRSLLRDNLDKQYIEEYSRLPPRIMCILPRQDKPPNAVQRACRKVFLPLDLF</sequence>
<dbReference type="GO" id="GO:0032483">
    <property type="term" value="P:regulation of Rab protein signal transduction"/>
    <property type="evidence" value="ECO:0007669"/>
    <property type="project" value="TreeGrafter"/>
</dbReference>
<proteinExistence type="predicted"/>
<dbReference type="WBParaSite" id="ACAC_0001115301-mRNA-1">
    <property type="protein sequence ID" value="ACAC_0001115301-mRNA-1"/>
    <property type="gene ID" value="ACAC_0001115301"/>
</dbReference>
<dbReference type="Proteomes" id="UP000035642">
    <property type="component" value="Unassembled WGS sequence"/>
</dbReference>
<dbReference type="AlphaFoldDB" id="A0A0K0DIL6"/>